<organism evidence="2 3">
    <name type="scientific">Streptomyces rubradiris</name>
    <name type="common">Streptomyces achromogenes subsp. rubradiris</name>
    <dbReference type="NCBI Taxonomy" id="285531"/>
    <lineage>
        <taxon>Bacteria</taxon>
        <taxon>Bacillati</taxon>
        <taxon>Actinomycetota</taxon>
        <taxon>Actinomycetes</taxon>
        <taxon>Kitasatosporales</taxon>
        <taxon>Streptomycetaceae</taxon>
        <taxon>Streptomyces</taxon>
    </lineage>
</organism>
<comment type="caution">
    <text evidence="2">The sequence shown here is derived from an EMBL/GenBank/DDBJ whole genome shotgun (WGS) entry which is preliminary data.</text>
</comment>
<name>A0ABQ3RKW0_STRRR</name>
<sequence length="465" mass="47799">MPGTVLLLAASPVGRGRLVDAAGVLPVLAAVAPAVLSGADTANVVELADPLEPQAVLTRLRAAAAAPGPLTVYLTGQLHLDRRQHRPHLALARTTAATVRYTALPWHWIREELRLRSAADTALVVDLHADAETWKHITERGLDCGPYTAVYGRVAPPARRGLAEPVYMKTVATLLRSGHRPPLGTLHEQALSRIPEETRGNLLLAHPGGRAVGPAAPPAPGGQAVGGAAPPAPAGLAVPPGAGPAGGVPGSQVPGFPAPGPSGPGPSEPGLSGPGLPTPWGPAADRPDDGLDDGLGDPSGDRLDGRPGDPFPVPSGEPADRPPVGPDPHAAISAAVQGGLHGEADGLAARYEEAAVRAYGAGSEEALHWREVRADLAMFAGDPVRSCRAWLAVAEARLAAGQAADAPAVEAAVDRAHHQWGRIDDPARARELGPALARLRLRVPGRRRGALENIQRQLGRLQAAP</sequence>
<gene>
    <name evidence="2" type="ORF">Srubr_63430</name>
</gene>
<evidence type="ECO:0000256" key="1">
    <source>
        <dbReference type="SAM" id="MobiDB-lite"/>
    </source>
</evidence>
<accession>A0ABQ3RKW0</accession>
<proteinExistence type="predicted"/>
<feature type="compositionally biased region" description="Low complexity" evidence="1">
    <location>
        <begin position="226"/>
        <end position="240"/>
    </location>
</feature>
<dbReference type="EMBL" id="BNEA01000015">
    <property type="protein sequence ID" value="GHI56497.1"/>
    <property type="molecule type" value="Genomic_DNA"/>
</dbReference>
<feature type="compositionally biased region" description="Pro residues" evidence="1">
    <location>
        <begin position="256"/>
        <end position="267"/>
    </location>
</feature>
<dbReference type="RefSeq" id="WP_189995151.1">
    <property type="nucleotide sequence ID" value="NZ_BNCB01000007.1"/>
</dbReference>
<feature type="region of interest" description="Disordered" evidence="1">
    <location>
        <begin position="204"/>
        <end position="331"/>
    </location>
</feature>
<protein>
    <submittedName>
        <fullName evidence="2">Uncharacterized protein</fullName>
    </submittedName>
</protein>
<feature type="compositionally biased region" description="Pro residues" evidence="1">
    <location>
        <begin position="309"/>
        <end position="326"/>
    </location>
</feature>
<dbReference type="Proteomes" id="UP000646738">
    <property type="component" value="Unassembled WGS sequence"/>
</dbReference>
<evidence type="ECO:0000313" key="3">
    <source>
        <dbReference type="Proteomes" id="UP000646738"/>
    </source>
</evidence>
<feature type="compositionally biased region" description="Low complexity" evidence="1">
    <location>
        <begin position="205"/>
        <end position="214"/>
    </location>
</feature>
<keyword evidence="3" id="KW-1185">Reference proteome</keyword>
<evidence type="ECO:0000313" key="2">
    <source>
        <dbReference type="EMBL" id="GHI56497.1"/>
    </source>
</evidence>
<reference evidence="3" key="1">
    <citation type="submission" date="2023-07" db="EMBL/GenBank/DDBJ databases">
        <title>Whole genome shotgun sequence of Streptomyces achromogenes subsp. rubradiris NBRC 14000.</title>
        <authorList>
            <person name="Komaki H."/>
            <person name="Tamura T."/>
        </authorList>
    </citation>
    <scope>NUCLEOTIDE SEQUENCE [LARGE SCALE GENOMIC DNA]</scope>
    <source>
        <strain evidence="3">NBRC 14000</strain>
    </source>
</reference>